<dbReference type="EMBL" id="GL883182">
    <property type="protein sequence ID" value="EGF98186.1"/>
    <property type="molecule type" value="Genomic_DNA"/>
</dbReference>
<feature type="compositionally biased region" description="Polar residues" evidence="1">
    <location>
        <begin position="12"/>
        <end position="79"/>
    </location>
</feature>
<dbReference type="HOGENOM" id="CLU_2062017_0_0_1"/>
<dbReference type="VEuPathDB" id="FungiDB:MELLADRAFT_96097"/>
<protein>
    <submittedName>
        <fullName evidence="2">Uncharacterized protein</fullName>
    </submittedName>
</protein>
<sequence>MSTEAISAATARISSLTPSAETSANSQTEGNNGNKNLDQTANNAPSDASKANGNPALNDNTESSGTKYNKQSLISSYLNRGQDKDPKAPKDQMAEASKNKEKEKETSKQHSSLQSHHSV</sequence>
<dbReference type="RefSeq" id="XP_007418541.1">
    <property type="nucleotide sequence ID" value="XM_007418479.1"/>
</dbReference>
<keyword evidence="3" id="KW-1185">Reference proteome</keyword>
<dbReference type="KEGG" id="mlr:MELLADRAFT_96097"/>
<dbReference type="Proteomes" id="UP000001072">
    <property type="component" value="Unassembled WGS sequence"/>
</dbReference>
<evidence type="ECO:0000313" key="3">
    <source>
        <dbReference type="Proteomes" id="UP000001072"/>
    </source>
</evidence>
<evidence type="ECO:0000313" key="2">
    <source>
        <dbReference type="EMBL" id="EGF98186.1"/>
    </source>
</evidence>
<proteinExistence type="predicted"/>
<organism evidence="3">
    <name type="scientific">Melampsora larici-populina (strain 98AG31 / pathotype 3-4-7)</name>
    <name type="common">Poplar leaf rust fungus</name>
    <dbReference type="NCBI Taxonomy" id="747676"/>
    <lineage>
        <taxon>Eukaryota</taxon>
        <taxon>Fungi</taxon>
        <taxon>Dikarya</taxon>
        <taxon>Basidiomycota</taxon>
        <taxon>Pucciniomycotina</taxon>
        <taxon>Pucciniomycetes</taxon>
        <taxon>Pucciniales</taxon>
        <taxon>Melampsoraceae</taxon>
        <taxon>Melampsora</taxon>
    </lineage>
</organism>
<feature type="compositionally biased region" description="Basic and acidic residues" evidence="1">
    <location>
        <begin position="81"/>
        <end position="108"/>
    </location>
</feature>
<name>F4SAY3_MELLP</name>
<evidence type="ECO:0000256" key="1">
    <source>
        <dbReference type="SAM" id="MobiDB-lite"/>
    </source>
</evidence>
<feature type="region of interest" description="Disordered" evidence="1">
    <location>
        <begin position="1"/>
        <end position="119"/>
    </location>
</feature>
<accession>F4SAY3</accession>
<dbReference type="AlphaFoldDB" id="F4SAY3"/>
<dbReference type="InParanoid" id="F4SAY3"/>
<dbReference type="GeneID" id="18937478"/>
<gene>
    <name evidence="2" type="ORF">MELLADRAFT_96097</name>
</gene>
<reference evidence="3" key="1">
    <citation type="journal article" date="2011" name="Proc. Natl. Acad. Sci. U.S.A.">
        <title>Obligate biotrophy features unraveled by the genomic analysis of rust fungi.</title>
        <authorList>
            <person name="Duplessis S."/>
            <person name="Cuomo C.A."/>
            <person name="Lin Y.-C."/>
            <person name="Aerts A."/>
            <person name="Tisserant E."/>
            <person name="Veneault-Fourrey C."/>
            <person name="Joly D.L."/>
            <person name="Hacquard S."/>
            <person name="Amselem J."/>
            <person name="Cantarel B.L."/>
            <person name="Chiu R."/>
            <person name="Coutinho P.M."/>
            <person name="Feau N."/>
            <person name="Field M."/>
            <person name="Frey P."/>
            <person name="Gelhaye E."/>
            <person name="Goldberg J."/>
            <person name="Grabherr M.G."/>
            <person name="Kodira C.D."/>
            <person name="Kohler A."/>
            <person name="Kuees U."/>
            <person name="Lindquist E.A."/>
            <person name="Lucas S.M."/>
            <person name="Mago R."/>
            <person name="Mauceli E."/>
            <person name="Morin E."/>
            <person name="Murat C."/>
            <person name="Pangilinan J.L."/>
            <person name="Park R."/>
            <person name="Pearson M."/>
            <person name="Quesneville H."/>
            <person name="Rouhier N."/>
            <person name="Sakthikumar S."/>
            <person name="Salamov A.A."/>
            <person name="Schmutz J."/>
            <person name="Selles B."/>
            <person name="Shapiro H."/>
            <person name="Tanguay P."/>
            <person name="Tuskan G.A."/>
            <person name="Henrissat B."/>
            <person name="Van de Peer Y."/>
            <person name="Rouze P."/>
            <person name="Ellis J.G."/>
            <person name="Dodds P.N."/>
            <person name="Schein J.E."/>
            <person name="Zhong S."/>
            <person name="Hamelin R.C."/>
            <person name="Grigoriev I.V."/>
            <person name="Szabo L.J."/>
            <person name="Martin F."/>
        </authorList>
    </citation>
    <scope>NUCLEOTIDE SEQUENCE [LARGE SCALE GENOMIC DNA]</scope>
    <source>
        <strain evidence="3">98AG31 / pathotype 3-4-7</strain>
    </source>
</reference>
<feature type="compositionally biased region" description="Low complexity" evidence="1">
    <location>
        <begin position="109"/>
        <end position="119"/>
    </location>
</feature>